<proteinExistence type="predicted"/>
<protein>
    <recommendedName>
        <fullName evidence="4">Chromo domain-containing protein</fullName>
    </recommendedName>
</protein>
<evidence type="ECO:0000313" key="6">
    <source>
        <dbReference type="Proteomes" id="UP000269721"/>
    </source>
</evidence>
<organism evidence="5 6">
    <name type="scientific">Blyttiomyces helicus</name>
    <dbReference type="NCBI Taxonomy" id="388810"/>
    <lineage>
        <taxon>Eukaryota</taxon>
        <taxon>Fungi</taxon>
        <taxon>Fungi incertae sedis</taxon>
        <taxon>Chytridiomycota</taxon>
        <taxon>Chytridiomycota incertae sedis</taxon>
        <taxon>Chytridiomycetes</taxon>
        <taxon>Chytridiomycetes incertae sedis</taxon>
        <taxon>Blyttiomyces</taxon>
    </lineage>
</organism>
<evidence type="ECO:0000256" key="1">
    <source>
        <dbReference type="ARBA" id="ARBA00004123"/>
    </source>
</evidence>
<dbReference type="InterPro" id="IPR023780">
    <property type="entry name" value="Chromo_domain"/>
</dbReference>
<evidence type="ECO:0000256" key="3">
    <source>
        <dbReference type="SAM" id="MobiDB-lite"/>
    </source>
</evidence>
<dbReference type="PANTHER" id="PTHR22812">
    <property type="entry name" value="CHROMOBOX PROTEIN"/>
    <property type="match status" value="1"/>
</dbReference>
<comment type="subcellular location">
    <subcellularLocation>
        <location evidence="1">Nucleus</location>
    </subcellularLocation>
</comment>
<keyword evidence="2" id="KW-0539">Nucleus</keyword>
<gene>
    <name evidence="5" type="ORF">BDK51DRAFT_33504</name>
</gene>
<evidence type="ECO:0000256" key="2">
    <source>
        <dbReference type="ARBA" id="ARBA00023242"/>
    </source>
</evidence>
<sequence length="167" mass="18911">MNMSYLEEVSSGPDDDFEAPLSESDSSSDSGTPPGEDEWEVASIVGHRYTILGKEEYKIHWRGWPSSSDSWEPKDDVSAPDCVEAFWRREFTKKREFVPGDDGLPPELGPKYDWHIKVTSITSLTADGTHAHVRWADGTASIEEVALLFERCPLKAMRFYESQMGEY</sequence>
<dbReference type="Gene3D" id="2.40.50.40">
    <property type="match status" value="2"/>
</dbReference>
<dbReference type="InterPro" id="IPR000953">
    <property type="entry name" value="Chromo/chromo_shadow_dom"/>
</dbReference>
<dbReference type="EMBL" id="KZ998811">
    <property type="protein sequence ID" value="RKO85720.1"/>
    <property type="molecule type" value="Genomic_DNA"/>
</dbReference>
<evidence type="ECO:0000313" key="5">
    <source>
        <dbReference type="EMBL" id="RKO85720.1"/>
    </source>
</evidence>
<dbReference type="Proteomes" id="UP000269721">
    <property type="component" value="Unassembled WGS sequence"/>
</dbReference>
<dbReference type="SUPFAM" id="SSF54160">
    <property type="entry name" value="Chromo domain-like"/>
    <property type="match status" value="2"/>
</dbReference>
<dbReference type="CDD" id="cd00024">
    <property type="entry name" value="CD_CSD"/>
    <property type="match status" value="1"/>
</dbReference>
<dbReference type="AlphaFoldDB" id="A0A4P9W4S6"/>
<dbReference type="Pfam" id="PF00385">
    <property type="entry name" value="Chromo"/>
    <property type="match status" value="1"/>
</dbReference>
<evidence type="ECO:0000259" key="4">
    <source>
        <dbReference type="PROSITE" id="PS50013"/>
    </source>
</evidence>
<dbReference type="GO" id="GO:0005634">
    <property type="term" value="C:nucleus"/>
    <property type="evidence" value="ECO:0007669"/>
    <property type="project" value="UniProtKB-SubCell"/>
</dbReference>
<accession>A0A4P9W4S6</accession>
<name>A0A4P9W4S6_9FUNG</name>
<keyword evidence="6" id="KW-1185">Reference proteome</keyword>
<dbReference type="SMART" id="SM00298">
    <property type="entry name" value="CHROMO"/>
    <property type="match status" value="1"/>
</dbReference>
<dbReference type="InterPro" id="IPR016197">
    <property type="entry name" value="Chromo-like_dom_sf"/>
</dbReference>
<reference evidence="6" key="1">
    <citation type="journal article" date="2018" name="Nat. Microbiol.">
        <title>Leveraging single-cell genomics to expand the fungal tree of life.</title>
        <authorList>
            <person name="Ahrendt S.R."/>
            <person name="Quandt C.A."/>
            <person name="Ciobanu D."/>
            <person name="Clum A."/>
            <person name="Salamov A."/>
            <person name="Andreopoulos B."/>
            <person name="Cheng J.F."/>
            <person name="Woyke T."/>
            <person name="Pelin A."/>
            <person name="Henrissat B."/>
            <person name="Reynolds N.K."/>
            <person name="Benny G.L."/>
            <person name="Smith M.E."/>
            <person name="James T.Y."/>
            <person name="Grigoriev I.V."/>
        </authorList>
    </citation>
    <scope>NUCLEOTIDE SEQUENCE [LARGE SCALE GENOMIC DNA]</scope>
</reference>
<dbReference type="OrthoDB" id="10267344at2759"/>
<feature type="domain" description="Chromo" evidence="4">
    <location>
        <begin position="39"/>
        <end position="98"/>
    </location>
</feature>
<feature type="region of interest" description="Disordered" evidence="3">
    <location>
        <begin position="1"/>
        <end position="40"/>
    </location>
</feature>
<dbReference type="InterPro" id="IPR051219">
    <property type="entry name" value="Heterochromatin_chromo-domain"/>
</dbReference>
<dbReference type="PROSITE" id="PS50013">
    <property type="entry name" value="CHROMO_2"/>
    <property type="match status" value="1"/>
</dbReference>